<dbReference type="PANTHER" id="PTHR42856:SF1">
    <property type="entry name" value="ACYL-COENZYME A THIOESTERASE PAAI"/>
    <property type="match status" value="1"/>
</dbReference>
<dbReference type="SUPFAM" id="SSF54637">
    <property type="entry name" value="Thioesterase/thiol ester dehydrase-isomerase"/>
    <property type="match status" value="1"/>
</dbReference>
<evidence type="ECO:0000313" key="2">
    <source>
        <dbReference type="Proteomes" id="UP000217696"/>
    </source>
</evidence>
<dbReference type="AlphaFoldDB" id="A0A0U4ND38"/>
<dbReference type="NCBIfam" id="TIGR00369">
    <property type="entry name" value="unchar_dom_1"/>
    <property type="match status" value="1"/>
</dbReference>
<name>A0A0U4ND38_9BACL</name>
<proteinExistence type="predicted"/>
<dbReference type="RefSeq" id="WP_096463851.1">
    <property type="nucleotide sequence ID" value="NZ_AP017312.1"/>
</dbReference>
<dbReference type="EC" id="3.1.2.-" evidence="1"/>
<dbReference type="InterPro" id="IPR052723">
    <property type="entry name" value="Acyl-CoA_thioesterase_PaaI"/>
</dbReference>
<gene>
    <name evidence="1" type="primary">paaI</name>
    <name evidence="1" type="ORF">CB4_01021</name>
</gene>
<protein>
    <submittedName>
        <fullName evidence="1">Acyl-coenzyme A thioesterase PaaI</fullName>
        <ecNumber evidence="1">3.1.2.-</ecNumber>
    </submittedName>
</protein>
<dbReference type="InterPro" id="IPR006683">
    <property type="entry name" value="Thioestr_dom"/>
</dbReference>
<dbReference type="InterPro" id="IPR003736">
    <property type="entry name" value="PAAI_dom"/>
</dbReference>
<dbReference type="Proteomes" id="UP000217696">
    <property type="component" value="Chromosome"/>
</dbReference>
<dbReference type="CDD" id="cd03443">
    <property type="entry name" value="PaaI_thioesterase"/>
    <property type="match status" value="1"/>
</dbReference>
<accession>A0A0U4ND38</accession>
<keyword evidence="2" id="KW-1185">Reference proteome</keyword>
<dbReference type="EMBL" id="AP017312">
    <property type="protein sequence ID" value="BAU26852.1"/>
    <property type="molecule type" value="Genomic_DNA"/>
</dbReference>
<keyword evidence="1" id="KW-0378">Hydrolase</keyword>
<dbReference type="PANTHER" id="PTHR42856">
    <property type="entry name" value="ACYL-COENZYME A THIOESTERASE PAAI"/>
    <property type="match status" value="1"/>
</dbReference>
<dbReference type="GO" id="GO:0016289">
    <property type="term" value="F:acyl-CoA hydrolase activity"/>
    <property type="evidence" value="ECO:0007669"/>
    <property type="project" value="UniProtKB-ARBA"/>
</dbReference>
<dbReference type="OrthoDB" id="286702at2"/>
<dbReference type="InterPro" id="IPR029069">
    <property type="entry name" value="HotDog_dom_sf"/>
</dbReference>
<organism evidence="1 2">
    <name type="scientific">Aneurinibacillus soli</name>
    <dbReference type="NCBI Taxonomy" id="1500254"/>
    <lineage>
        <taxon>Bacteria</taxon>
        <taxon>Bacillati</taxon>
        <taxon>Bacillota</taxon>
        <taxon>Bacilli</taxon>
        <taxon>Bacillales</taxon>
        <taxon>Paenibacillaceae</taxon>
        <taxon>Aneurinibacillus group</taxon>
        <taxon>Aneurinibacillus</taxon>
    </lineage>
</organism>
<evidence type="ECO:0000313" key="1">
    <source>
        <dbReference type="EMBL" id="BAU26852.1"/>
    </source>
</evidence>
<sequence>MKQIPDEKSLHLQHYKQICEKLADDPFARFLGIRLVDLGPGTATAEVEVDGRLLNAHGTTHGAVIFALADVVFAAASNSYGKVSVALSMNIGFLAASGFGARLRATAIEEKKGNRTAWYRITVESDTEVVALLDALAYRKSEYIIPIEE</sequence>
<dbReference type="Gene3D" id="3.10.129.10">
    <property type="entry name" value="Hotdog Thioesterase"/>
    <property type="match status" value="1"/>
</dbReference>
<reference evidence="1 2" key="1">
    <citation type="submission" date="2015-12" db="EMBL/GenBank/DDBJ databases">
        <title>Genome sequence of Aneurinibacillus soli.</title>
        <authorList>
            <person name="Lee J.S."/>
            <person name="Lee K.C."/>
            <person name="Kim K.K."/>
            <person name="Lee B.W."/>
        </authorList>
    </citation>
    <scope>NUCLEOTIDE SEQUENCE [LARGE SCALE GENOMIC DNA]</scope>
    <source>
        <strain evidence="1 2">CB4</strain>
    </source>
</reference>
<dbReference type="Pfam" id="PF03061">
    <property type="entry name" value="4HBT"/>
    <property type="match status" value="1"/>
</dbReference>
<dbReference type="KEGG" id="asoc:CB4_01021"/>